<reference evidence="1 2" key="1">
    <citation type="submission" date="2015-09" db="EMBL/GenBank/DDBJ databases">
        <title>Trachymyrmex zeteki WGS genome.</title>
        <authorList>
            <person name="Nygaard S."/>
            <person name="Hu H."/>
            <person name="Boomsma J."/>
            <person name="Zhang G."/>
        </authorList>
    </citation>
    <scope>NUCLEOTIDE SEQUENCE [LARGE SCALE GENOMIC DNA]</scope>
    <source>
        <strain evidence="1">Tzet28-1</strain>
        <tissue evidence="1">Whole body</tissue>
    </source>
</reference>
<name>A0A151X7T2_9HYME</name>
<dbReference type="EMBL" id="KQ982442">
    <property type="protein sequence ID" value="KYQ56384.1"/>
    <property type="molecule type" value="Genomic_DNA"/>
</dbReference>
<dbReference type="Proteomes" id="UP000075809">
    <property type="component" value="Unassembled WGS sequence"/>
</dbReference>
<accession>A0A151X7T2</accession>
<evidence type="ECO:0000313" key="2">
    <source>
        <dbReference type="Proteomes" id="UP000075809"/>
    </source>
</evidence>
<proteinExistence type="predicted"/>
<protein>
    <submittedName>
        <fullName evidence="1">Uncharacterized protein</fullName>
    </submittedName>
</protein>
<gene>
    <name evidence="1" type="ORF">ALC60_04688</name>
</gene>
<dbReference type="STRING" id="64791.A0A151X7T2"/>
<evidence type="ECO:0000313" key="1">
    <source>
        <dbReference type="EMBL" id="KYQ56384.1"/>
    </source>
</evidence>
<organism evidence="1 2">
    <name type="scientific">Mycetomoellerius zeteki</name>
    <dbReference type="NCBI Taxonomy" id="64791"/>
    <lineage>
        <taxon>Eukaryota</taxon>
        <taxon>Metazoa</taxon>
        <taxon>Ecdysozoa</taxon>
        <taxon>Arthropoda</taxon>
        <taxon>Hexapoda</taxon>
        <taxon>Insecta</taxon>
        <taxon>Pterygota</taxon>
        <taxon>Neoptera</taxon>
        <taxon>Endopterygota</taxon>
        <taxon>Hymenoptera</taxon>
        <taxon>Apocrita</taxon>
        <taxon>Aculeata</taxon>
        <taxon>Formicoidea</taxon>
        <taxon>Formicidae</taxon>
        <taxon>Myrmicinae</taxon>
        <taxon>Mycetomoellerius</taxon>
    </lineage>
</organism>
<dbReference type="AlphaFoldDB" id="A0A151X7T2"/>
<keyword evidence="2" id="KW-1185">Reference proteome</keyword>
<sequence length="365" mass="41919">MKKDAGPSTSEELSDIEKKTFLKENFKGEFTNALLAPNSIYKERNSLTDKPPKRISSVSLSMAEEISKAIINVLNECIVIADEDLILFKESDDEGNFKEICIICMDDPKLDADYIPEDYEKPSVEYIPLEYKIKVVALAQAHPKWSLAVLQKNGASRLKRKVILLQWKEDIRKGGTRINRLRIINSETFDRFVEARGRLEQVKLSGRYQSYGVNVASSTWTKAFKQKHKIKQRKITKFVSKRDIATLKETVQAAEKFQRQTRRLISKFDSDVVINISVKIRCTDQTGFEYEMTYNRSLDFQGVKTVFVKKQNLHKLTHSYTCLVEVASTSLFVPICAAKLTEKRPLFLNVNAVYFPVDLLKTHCK</sequence>